<evidence type="ECO:0000313" key="3">
    <source>
        <dbReference type="Proteomes" id="UP000273159"/>
    </source>
</evidence>
<dbReference type="InterPro" id="IPR056695">
    <property type="entry name" value="DUF7793"/>
</dbReference>
<reference evidence="3" key="2">
    <citation type="submission" date="2018-10" db="EMBL/GenBank/DDBJ databases">
        <authorList>
            <person name="Wang Y."/>
            <person name="Wang J."/>
            <person name="Yang X."/>
            <person name="Wang Z."/>
            <person name="Huang Y."/>
        </authorList>
    </citation>
    <scope>NUCLEOTIDE SEQUENCE [LARGE SCALE GENOMIC DNA]</scope>
    <source>
        <strain evidence="3">J015</strain>
    </source>
</reference>
<protein>
    <submittedName>
        <fullName evidence="2">STAS/SEC14 domain-containing protein</fullName>
    </submittedName>
</protein>
<evidence type="ECO:0000313" key="2">
    <source>
        <dbReference type="EMBL" id="RKO20431.1"/>
    </source>
</evidence>
<dbReference type="Proteomes" id="UP000273159">
    <property type="component" value="Unassembled WGS sequence"/>
</dbReference>
<organism evidence="2 3">
    <name type="scientific">Pseudarthrobacter phenanthrenivorans</name>
    <name type="common">Arthrobacter phenanthrenivorans</name>
    <dbReference type="NCBI Taxonomy" id="361575"/>
    <lineage>
        <taxon>Bacteria</taxon>
        <taxon>Bacillati</taxon>
        <taxon>Actinomycetota</taxon>
        <taxon>Actinomycetes</taxon>
        <taxon>Micrococcales</taxon>
        <taxon>Micrococcaceae</taxon>
        <taxon>Pseudarthrobacter</taxon>
    </lineage>
</organism>
<dbReference type="Gene3D" id="3.40.1680.10">
    <property type="entry name" value="yp_829618.1 domain like"/>
    <property type="match status" value="1"/>
</dbReference>
<accession>A0A3B0FFY3</accession>
<proteinExistence type="predicted"/>
<comment type="caution">
    <text evidence="2">The sequence shown here is derived from an EMBL/GenBank/DDBJ whole genome shotgun (WGS) entry which is preliminary data.</text>
</comment>
<name>A0A3B0FFY3_PSEPS</name>
<dbReference type="Pfam" id="PF25056">
    <property type="entry name" value="DUF7793"/>
    <property type="match status" value="1"/>
</dbReference>
<dbReference type="EMBL" id="RBNH01000024">
    <property type="protein sequence ID" value="RKO20431.1"/>
    <property type="molecule type" value="Genomic_DNA"/>
</dbReference>
<sequence length="84" mass="9449">MSRATELSSGRILPMLVEMASMEWIDRRAREVFAAPWPLARMALVGASPVDEVVAGFYTARHTPTCPTRFFTSVDKAMTWLTEE</sequence>
<gene>
    <name evidence="2" type="ORF">D7Z96_18600</name>
</gene>
<dbReference type="AlphaFoldDB" id="A0A3B0FFY3"/>
<dbReference type="Gene3D" id="3.40.970.30">
    <property type="entry name" value="yp_829618.1 like domains"/>
    <property type="match status" value="1"/>
</dbReference>
<feature type="domain" description="DUF7793" evidence="1">
    <location>
        <begin position="4"/>
        <end position="82"/>
    </location>
</feature>
<reference evidence="2 3" key="1">
    <citation type="submission" date="2018-10" db="EMBL/GenBank/DDBJ databases">
        <title>Genome-guide identification and characterization of bacteria that degrade polycyclic aromatic hydrocarbons and resist hexavalent chromium simultaneously.</title>
        <authorList>
            <person name="Feng H."/>
        </authorList>
    </citation>
    <scope>NUCLEOTIDE SEQUENCE [LARGE SCALE GENOMIC DNA]</scope>
    <source>
        <strain evidence="2 3">J015</strain>
    </source>
</reference>
<evidence type="ECO:0000259" key="1">
    <source>
        <dbReference type="Pfam" id="PF25056"/>
    </source>
</evidence>